<dbReference type="InterPro" id="IPR005804">
    <property type="entry name" value="FA_desaturase_dom"/>
</dbReference>
<dbReference type="OrthoDB" id="9800167at2"/>
<evidence type="ECO:0000313" key="5">
    <source>
        <dbReference type="Proteomes" id="UP000005953"/>
    </source>
</evidence>
<name>A4BIC7_9GAMM</name>
<protein>
    <submittedName>
        <fullName evidence="4">Fatty acid desaturase family protein</fullName>
    </submittedName>
</protein>
<dbReference type="Proteomes" id="UP000005953">
    <property type="component" value="Unassembled WGS sequence"/>
</dbReference>
<reference evidence="4 5" key="1">
    <citation type="submission" date="2006-02" db="EMBL/GenBank/DDBJ databases">
        <authorList>
            <person name="Pinhassi J."/>
            <person name="Pedros-Alio C."/>
            <person name="Ferriera S."/>
            <person name="Johnson J."/>
            <person name="Kravitz S."/>
            <person name="Halpern A."/>
            <person name="Remington K."/>
            <person name="Beeson K."/>
            <person name="Tran B."/>
            <person name="Rogers Y.-H."/>
            <person name="Friedman R."/>
            <person name="Venter J.C."/>
        </authorList>
    </citation>
    <scope>NUCLEOTIDE SEQUENCE [LARGE SCALE GENOMIC DNA]</scope>
    <source>
        <strain evidence="4 5">MED297</strain>
    </source>
</reference>
<feature type="transmembrane region" description="Helical" evidence="2">
    <location>
        <begin position="66"/>
        <end position="84"/>
    </location>
</feature>
<organism evidence="4 5">
    <name type="scientific">Reinekea blandensis MED297</name>
    <dbReference type="NCBI Taxonomy" id="314283"/>
    <lineage>
        <taxon>Bacteria</taxon>
        <taxon>Pseudomonadati</taxon>
        <taxon>Pseudomonadota</taxon>
        <taxon>Gammaproteobacteria</taxon>
        <taxon>Oceanospirillales</taxon>
        <taxon>Saccharospirillaceae</taxon>
        <taxon>Reinekea</taxon>
    </lineage>
</organism>
<feature type="transmembrane region" description="Helical" evidence="2">
    <location>
        <begin position="12"/>
        <end position="30"/>
    </location>
</feature>
<dbReference type="RefSeq" id="WP_008046405.1">
    <property type="nucleotide sequence ID" value="NZ_CH724153.1"/>
</dbReference>
<comment type="caution">
    <text evidence="4">The sequence shown here is derived from an EMBL/GenBank/DDBJ whole genome shotgun (WGS) entry which is preliminary data.</text>
</comment>
<feature type="domain" description="Fatty acid desaturase" evidence="3">
    <location>
        <begin position="37"/>
        <end position="267"/>
    </location>
</feature>
<sequence length="316" mass="36100">MGLRHPSEWRTLFLLVAVYLGWGLLVWNPVNLPLGLQVLLLIPLITLHSSLQHECLHGHPFNNQPLNDALVSVPIGLFIPYLRFKRAHIRHHHQAELTVPGDDPESWYLTPNNWRGHSRLMKTLLTANNTLAGRVVLGPFIGLPTFVRSDWTQPGARWVWIKHLFAVALLLTGLNLLAGLPVWTYLLAAYGGYGLLTVRTFLEHQADKDPRARTVLIEDQGWFSLLFLNNNLHAVHHAYPNVAWYDLPDLFARNRGRFLALNRHYHYPNYRAIWRSYAFRRKEPVVYPLVSGLPTQATVTPASPPTHFDADREGAL</sequence>
<feature type="region of interest" description="Disordered" evidence="1">
    <location>
        <begin position="297"/>
        <end position="316"/>
    </location>
</feature>
<accession>A4BIC7</accession>
<dbReference type="STRING" id="314283.MED297_00560"/>
<feature type="transmembrane region" description="Helical" evidence="2">
    <location>
        <begin position="158"/>
        <end position="177"/>
    </location>
</feature>
<dbReference type="HOGENOM" id="CLU_053288_0_0_6"/>
<dbReference type="Pfam" id="PF00487">
    <property type="entry name" value="FA_desaturase"/>
    <property type="match status" value="1"/>
</dbReference>
<dbReference type="AlphaFoldDB" id="A4BIC7"/>
<keyword evidence="5" id="KW-1185">Reference proteome</keyword>
<keyword evidence="2" id="KW-1133">Transmembrane helix</keyword>
<keyword evidence="2" id="KW-0812">Transmembrane</keyword>
<evidence type="ECO:0000256" key="2">
    <source>
        <dbReference type="SAM" id="Phobius"/>
    </source>
</evidence>
<keyword evidence="2" id="KW-0472">Membrane</keyword>
<evidence type="ECO:0000259" key="3">
    <source>
        <dbReference type="Pfam" id="PF00487"/>
    </source>
</evidence>
<evidence type="ECO:0000313" key="4">
    <source>
        <dbReference type="EMBL" id="EAR08134.1"/>
    </source>
</evidence>
<dbReference type="GO" id="GO:0006629">
    <property type="term" value="P:lipid metabolic process"/>
    <property type="evidence" value="ECO:0007669"/>
    <property type="project" value="InterPro"/>
</dbReference>
<evidence type="ECO:0000256" key="1">
    <source>
        <dbReference type="SAM" id="MobiDB-lite"/>
    </source>
</evidence>
<dbReference type="EMBL" id="AAOE01000025">
    <property type="protein sequence ID" value="EAR08134.1"/>
    <property type="molecule type" value="Genomic_DNA"/>
</dbReference>
<gene>
    <name evidence="4" type="ORF">MED297_00560</name>
</gene>
<proteinExistence type="predicted"/>